<keyword evidence="2" id="KW-1185">Reference proteome</keyword>
<reference evidence="1 2" key="1">
    <citation type="submission" date="2009-06" db="EMBL/GenBank/DDBJ databases">
        <title>Complete sequence of Desulfovibrio salexigens DSM 2638.</title>
        <authorList>
            <consortium name="US DOE Joint Genome Institute"/>
            <person name="Lucas S."/>
            <person name="Copeland A."/>
            <person name="Lapidus A."/>
            <person name="Glavina del Rio T."/>
            <person name="Tice H."/>
            <person name="Bruce D."/>
            <person name="Goodwin L."/>
            <person name="Pitluck S."/>
            <person name="Munk A.C."/>
            <person name="Brettin T."/>
            <person name="Detter J.C."/>
            <person name="Han C."/>
            <person name="Tapia R."/>
            <person name="Larimer F."/>
            <person name="Land M."/>
            <person name="Hauser L."/>
            <person name="Kyrpides N."/>
            <person name="Anderson I."/>
            <person name="Wall J.D."/>
            <person name="Arkin A.P."/>
            <person name="Dehal P."/>
            <person name="Chivian D."/>
            <person name="Giles B."/>
            <person name="Hazen T.C."/>
        </authorList>
    </citation>
    <scope>NUCLEOTIDE SEQUENCE [LARGE SCALE GENOMIC DNA]</scope>
    <source>
        <strain evidence="2">ATCC 14822 / DSM 2638 / NCIMB 8403 / VKM B-1763</strain>
    </source>
</reference>
<accession>C6BSF9</accession>
<evidence type="ECO:0000313" key="2">
    <source>
        <dbReference type="Proteomes" id="UP000002601"/>
    </source>
</evidence>
<evidence type="ECO:0000313" key="1">
    <source>
        <dbReference type="EMBL" id="ACS79635.1"/>
    </source>
</evidence>
<proteinExistence type="predicted"/>
<name>C6BSF9_MARSD</name>
<dbReference type="AlphaFoldDB" id="C6BSF9"/>
<protein>
    <recommendedName>
        <fullName evidence="3">MerR family transcriptional regulator</fullName>
    </recommendedName>
</protein>
<dbReference type="HOGENOM" id="CLU_168853_0_0_7"/>
<dbReference type="Gene3D" id="1.10.1660.10">
    <property type="match status" value="1"/>
</dbReference>
<dbReference type="eggNOG" id="COG0789">
    <property type="taxonomic scope" value="Bacteria"/>
</dbReference>
<dbReference type="KEGG" id="dsa:Desal_1573"/>
<dbReference type="EMBL" id="CP001649">
    <property type="protein sequence ID" value="ACS79635.1"/>
    <property type="molecule type" value="Genomic_DNA"/>
</dbReference>
<dbReference type="STRING" id="526222.Desal_1573"/>
<dbReference type="Pfam" id="PF13591">
    <property type="entry name" value="MerR_2"/>
    <property type="match status" value="1"/>
</dbReference>
<dbReference type="Proteomes" id="UP000002601">
    <property type="component" value="Chromosome"/>
</dbReference>
<dbReference type="RefSeq" id="WP_015851453.1">
    <property type="nucleotide sequence ID" value="NC_012881.1"/>
</dbReference>
<gene>
    <name evidence="1" type="ordered locus">Desal_1573</name>
</gene>
<evidence type="ECO:0008006" key="3">
    <source>
        <dbReference type="Google" id="ProtNLM"/>
    </source>
</evidence>
<sequence>MDIKERTEAQPPSSSKRLVITQVMEMTGLKEAVVLELISMEWVRPGTTGDGHYLFETRDLYRMTKLSRLCKDLDVTPTGGSIIVDLLDRVEKLESQIEEMKKLI</sequence>
<organism evidence="1 2">
    <name type="scientific">Maridesulfovibrio salexigens (strain ATCC 14822 / DSM 2638 / NCIMB 8403 / VKM B-1763)</name>
    <name type="common">Desulfovibrio salexigens</name>
    <dbReference type="NCBI Taxonomy" id="526222"/>
    <lineage>
        <taxon>Bacteria</taxon>
        <taxon>Pseudomonadati</taxon>
        <taxon>Thermodesulfobacteriota</taxon>
        <taxon>Desulfovibrionia</taxon>
        <taxon>Desulfovibrionales</taxon>
        <taxon>Desulfovibrionaceae</taxon>
        <taxon>Maridesulfovibrio</taxon>
    </lineage>
</organism>
<dbReference type="OrthoDB" id="5471718at2"/>